<dbReference type="PRINTS" id="PR00834">
    <property type="entry name" value="PROTEASES2C"/>
</dbReference>
<dbReference type="Pfam" id="PF13365">
    <property type="entry name" value="Trypsin_2"/>
    <property type="match status" value="1"/>
</dbReference>
<dbReference type="GO" id="GO:0006508">
    <property type="term" value="P:proteolysis"/>
    <property type="evidence" value="ECO:0007669"/>
    <property type="project" value="UniProtKB-KW"/>
</dbReference>
<dbReference type="KEGG" id="lcre:Pla8534_04260"/>
<gene>
    <name evidence="3" type="primary">hhoA</name>
    <name evidence="3" type="ORF">Pla8534_04260</name>
</gene>
<keyword evidence="2" id="KW-1133">Transmembrane helix</keyword>
<proteinExistence type="predicted"/>
<dbReference type="OrthoDB" id="265630at2"/>
<evidence type="ECO:0000256" key="2">
    <source>
        <dbReference type="SAM" id="Phobius"/>
    </source>
</evidence>
<name>A0A518DLG0_9BACT</name>
<feature type="region of interest" description="Disordered" evidence="1">
    <location>
        <begin position="32"/>
        <end position="96"/>
    </location>
</feature>
<dbReference type="SUPFAM" id="SSF52833">
    <property type="entry name" value="Thioredoxin-like"/>
    <property type="match status" value="1"/>
</dbReference>
<keyword evidence="2" id="KW-0812">Transmembrane</keyword>
<keyword evidence="3" id="KW-0645">Protease</keyword>
<dbReference type="Proteomes" id="UP000317648">
    <property type="component" value="Chromosome"/>
</dbReference>
<dbReference type="AlphaFoldDB" id="A0A518DLG0"/>
<keyword evidence="4" id="KW-1185">Reference proteome</keyword>
<protein>
    <submittedName>
        <fullName evidence="3">Serine protease HhoA</fullName>
    </submittedName>
</protein>
<dbReference type="Gene3D" id="3.40.30.10">
    <property type="entry name" value="Glutaredoxin"/>
    <property type="match status" value="1"/>
</dbReference>
<dbReference type="InterPro" id="IPR001940">
    <property type="entry name" value="Peptidase_S1C"/>
</dbReference>
<keyword evidence="2" id="KW-0472">Membrane</keyword>
<organism evidence="3 4">
    <name type="scientific">Lignipirellula cremea</name>
    <dbReference type="NCBI Taxonomy" id="2528010"/>
    <lineage>
        <taxon>Bacteria</taxon>
        <taxon>Pseudomonadati</taxon>
        <taxon>Planctomycetota</taxon>
        <taxon>Planctomycetia</taxon>
        <taxon>Pirellulales</taxon>
        <taxon>Pirellulaceae</taxon>
        <taxon>Lignipirellula</taxon>
    </lineage>
</organism>
<dbReference type="InterPro" id="IPR009003">
    <property type="entry name" value="Peptidase_S1_PA"/>
</dbReference>
<dbReference type="PANTHER" id="PTHR43019">
    <property type="entry name" value="SERINE ENDOPROTEASE DEGS"/>
    <property type="match status" value="1"/>
</dbReference>
<feature type="compositionally biased region" description="Low complexity" evidence="1">
    <location>
        <begin position="47"/>
        <end position="72"/>
    </location>
</feature>
<dbReference type="Gene3D" id="2.40.10.10">
    <property type="entry name" value="Trypsin-like serine proteases"/>
    <property type="match status" value="2"/>
</dbReference>
<reference evidence="3 4" key="1">
    <citation type="submission" date="2019-02" db="EMBL/GenBank/DDBJ databases">
        <title>Deep-cultivation of Planctomycetes and their phenomic and genomic characterization uncovers novel biology.</title>
        <authorList>
            <person name="Wiegand S."/>
            <person name="Jogler M."/>
            <person name="Boedeker C."/>
            <person name="Pinto D."/>
            <person name="Vollmers J."/>
            <person name="Rivas-Marin E."/>
            <person name="Kohn T."/>
            <person name="Peeters S.H."/>
            <person name="Heuer A."/>
            <person name="Rast P."/>
            <person name="Oberbeckmann S."/>
            <person name="Bunk B."/>
            <person name="Jeske O."/>
            <person name="Meyerdierks A."/>
            <person name="Storesund J.E."/>
            <person name="Kallscheuer N."/>
            <person name="Luecker S."/>
            <person name="Lage O.M."/>
            <person name="Pohl T."/>
            <person name="Merkel B.J."/>
            <person name="Hornburger P."/>
            <person name="Mueller R.-W."/>
            <person name="Bruemmer F."/>
            <person name="Labrenz M."/>
            <person name="Spormann A.M."/>
            <person name="Op den Camp H."/>
            <person name="Overmann J."/>
            <person name="Amann R."/>
            <person name="Jetten M.S.M."/>
            <person name="Mascher T."/>
            <person name="Medema M.H."/>
            <person name="Devos D.P."/>
            <person name="Kaster A.-K."/>
            <person name="Ovreas L."/>
            <person name="Rohde M."/>
            <person name="Galperin M.Y."/>
            <person name="Jogler C."/>
        </authorList>
    </citation>
    <scope>NUCLEOTIDE SEQUENCE [LARGE SCALE GENOMIC DNA]</scope>
    <source>
        <strain evidence="3 4">Pla85_3_4</strain>
    </source>
</reference>
<dbReference type="PANTHER" id="PTHR43019:SF23">
    <property type="entry name" value="PROTEASE DO-LIKE 5, CHLOROPLASTIC"/>
    <property type="match status" value="1"/>
</dbReference>
<dbReference type="GO" id="GO:0004252">
    <property type="term" value="F:serine-type endopeptidase activity"/>
    <property type="evidence" value="ECO:0007669"/>
    <property type="project" value="InterPro"/>
</dbReference>
<keyword evidence="3" id="KW-0378">Hydrolase</keyword>
<evidence type="ECO:0000313" key="4">
    <source>
        <dbReference type="Proteomes" id="UP000317648"/>
    </source>
</evidence>
<dbReference type="InterPro" id="IPR043504">
    <property type="entry name" value="Peptidase_S1_PA_chymotrypsin"/>
</dbReference>
<dbReference type="InterPro" id="IPR036249">
    <property type="entry name" value="Thioredoxin-like_sf"/>
</dbReference>
<sequence length="796" mass="84539">MAIDATCGECGKKFRVKLALAGKRAKCANCGATMQVPDAPPTELSFPPGASPASASPPAAKAPPAKTPAAKAPEAKAPRAKPAEATPTEVWPPAIPADAPPGDPAPALAMPVDSVPGEPLEASPVPPTAIPIAVVPDQAATPMIHTGGEAPVTLVAAQPATGPVRPRKKKGLPPWLFLAAGGGLTLVLLVCGGGIFAVTTLLRPATNAVEAERAQLAIAWPEQDRKHGSVSINGKKVPLAASGPLRFRVTPGSHNVLIQRPGFEPITVSIPLRAGDQHQYQPQWTAVSSLSGGTSFMATSNEPERPLGFREVWRLDFEAAQQEAAASGKDLLLAFIQEDDLSRQFARDIASREQALSPLLENFELVVFNIRDDSIGFDEQSSDSIDTANKYLVNTTPTVLLTDAQGRPYATDLYTGESSQDFLAAVEGGQEMRKERDRLFTAAGEGEETAQLAAMLKAVEWMQDQDLTPLFAEEIRQWNGLAQRLDPRNEAGQLEVLFEADWLCRMAGARNKDIGQLFSTLDHLGSWTRTRKFVDQDRGARLNMLAAVILMKVGHQEQASKYIKQAVEYKPTDRDLAEKMAQLHRFLADSDQLSTGTGFVIAGSGYLLTNQHVVEGEGQLVARLPGSEERVPAKVIAIHPDRDIALVHAPALASASPLLIADAPSGRGASIGVFGYPLGDDVGSGLKLTIGVISGLPSTSTEAMYLLDCRVNPGNSGGPVCDNRGNVIGMVTAKSRNFGGVDSYGMAIPAEELRKFLAENLPEPPESATGEEVLAWDAVDRQVSGSVVMLLKVSGR</sequence>
<evidence type="ECO:0000313" key="3">
    <source>
        <dbReference type="EMBL" id="QDU92678.1"/>
    </source>
</evidence>
<feature type="transmembrane region" description="Helical" evidence="2">
    <location>
        <begin position="175"/>
        <end position="198"/>
    </location>
</feature>
<dbReference type="RefSeq" id="WP_145048841.1">
    <property type="nucleotide sequence ID" value="NZ_CP036433.1"/>
</dbReference>
<dbReference type="SUPFAM" id="SSF50494">
    <property type="entry name" value="Trypsin-like serine proteases"/>
    <property type="match status" value="1"/>
</dbReference>
<accession>A0A518DLG0</accession>
<evidence type="ECO:0000256" key="1">
    <source>
        <dbReference type="SAM" id="MobiDB-lite"/>
    </source>
</evidence>
<dbReference type="EMBL" id="CP036433">
    <property type="protein sequence ID" value="QDU92678.1"/>
    <property type="molecule type" value="Genomic_DNA"/>
</dbReference>